<evidence type="ECO:0000256" key="4">
    <source>
        <dbReference type="ARBA" id="ARBA00022692"/>
    </source>
</evidence>
<proteinExistence type="inferred from homology"/>
<comment type="similarity">
    <text evidence="2">Belongs to the ABC transporter superfamily. ABCB family. Multidrug resistance exporter (TC 3.A.1.201) subfamily.</text>
</comment>
<feature type="region of interest" description="Disordered" evidence="11">
    <location>
        <begin position="1559"/>
        <end position="1621"/>
    </location>
</feature>
<dbReference type="OrthoDB" id="6500128at2759"/>
<dbReference type="PROSITE" id="PS00211">
    <property type="entry name" value="ABC_TRANSPORTER_1"/>
    <property type="match status" value="2"/>
</dbReference>
<feature type="transmembrane region" description="Helical" evidence="12">
    <location>
        <begin position="1138"/>
        <end position="1160"/>
    </location>
</feature>
<evidence type="ECO:0000259" key="13">
    <source>
        <dbReference type="PROSITE" id="PS50893"/>
    </source>
</evidence>
<dbReference type="SUPFAM" id="SSF52540">
    <property type="entry name" value="P-loop containing nucleoside triphosphate hydrolases"/>
    <property type="match status" value="2"/>
</dbReference>
<evidence type="ECO:0000313" key="15">
    <source>
        <dbReference type="EMBL" id="KAA0170013.1"/>
    </source>
</evidence>
<keyword evidence="10" id="KW-0325">Glycoprotein</keyword>
<dbReference type="FunFam" id="1.20.1560.10:FF:000009">
    <property type="entry name" value="ABC transporter B family member 1"/>
    <property type="match status" value="1"/>
</dbReference>
<keyword evidence="5" id="KW-0677">Repeat</keyword>
<evidence type="ECO:0000256" key="2">
    <source>
        <dbReference type="ARBA" id="ARBA00007577"/>
    </source>
</evidence>
<dbReference type="GO" id="GO:0016887">
    <property type="term" value="F:ATP hydrolysis activity"/>
    <property type="evidence" value="ECO:0007669"/>
    <property type="project" value="InterPro"/>
</dbReference>
<feature type="region of interest" description="Disordered" evidence="11">
    <location>
        <begin position="518"/>
        <end position="546"/>
    </location>
</feature>
<dbReference type="GO" id="GO:0005743">
    <property type="term" value="C:mitochondrial inner membrane"/>
    <property type="evidence" value="ECO:0007669"/>
    <property type="project" value="TreeGrafter"/>
</dbReference>
<dbReference type="SMART" id="SM00382">
    <property type="entry name" value="AAA"/>
    <property type="match status" value="2"/>
</dbReference>
<gene>
    <name evidence="15" type="ORF">FNF27_06766</name>
</gene>
<feature type="transmembrane region" description="Helical" evidence="12">
    <location>
        <begin position="2038"/>
        <end position="2066"/>
    </location>
</feature>
<dbReference type="InterPro" id="IPR039421">
    <property type="entry name" value="Type_1_exporter"/>
</dbReference>
<evidence type="ECO:0000256" key="12">
    <source>
        <dbReference type="SAM" id="Phobius"/>
    </source>
</evidence>
<evidence type="ECO:0000256" key="3">
    <source>
        <dbReference type="ARBA" id="ARBA00022448"/>
    </source>
</evidence>
<keyword evidence="3" id="KW-0813">Transport</keyword>
<feature type="region of interest" description="Disordered" evidence="11">
    <location>
        <begin position="586"/>
        <end position="617"/>
    </location>
</feature>
<dbReference type="GO" id="GO:0005524">
    <property type="term" value="F:ATP binding"/>
    <property type="evidence" value="ECO:0007669"/>
    <property type="project" value="UniProtKB-KW"/>
</dbReference>
<protein>
    <submittedName>
        <fullName evidence="15">Uncharacterized protein</fullName>
    </submittedName>
</protein>
<dbReference type="SUPFAM" id="SSF90123">
    <property type="entry name" value="ABC transporter transmembrane region"/>
    <property type="match status" value="2"/>
</dbReference>
<dbReference type="Pfam" id="PF00664">
    <property type="entry name" value="ABC_membrane"/>
    <property type="match status" value="2"/>
</dbReference>
<dbReference type="PANTHER" id="PTHR43394">
    <property type="entry name" value="ATP-DEPENDENT PERMEASE MDL1, MITOCHONDRIAL"/>
    <property type="match status" value="1"/>
</dbReference>
<dbReference type="InterPro" id="IPR027417">
    <property type="entry name" value="P-loop_NTPase"/>
</dbReference>
<evidence type="ECO:0000256" key="5">
    <source>
        <dbReference type="ARBA" id="ARBA00022737"/>
    </source>
</evidence>
<dbReference type="PROSITE" id="PS50893">
    <property type="entry name" value="ABC_TRANSPORTER_2"/>
    <property type="match status" value="2"/>
</dbReference>
<feature type="region of interest" description="Disordered" evidence="11">
    <location>
        <begin position="2457"/>
        <end position="2511"/>
    </location>
</feature>
<dbReference type="EMBL" id="VLTO01000064">
    <property type="protein sequence ID" value="KAA0170013.1"/>
    <property type="molecule type" value="Genomic_DNA"/>
</dbReference>
<dbReference type="CDD" id="cd18577">
    <property type="entry name" value="ABC_6TM_Pgp_ABCB1_D1_like"/>
    <property type="match status" value="1"/>
</dbReference>
<feature type="compositionally biased region" description="Low complexity" evidence="11">
    <location>
        <begin position="219"/>
        <end position="234"/>
    </location>
</feature>
<accession>A0A5A8DWZ4</accession>
<feature type="compositionally biased region" description="Low complexity" evidence="11">
    <location>
        <begin position="523"/>
        <end position="535"/>
    </location>
</feature>
<dbReference type="CDD" id="cd18578">
    <property type="entry name" value="ABC_6TM_Pgp_ABCB1_D2_like"/>
    <property type="match status" value="1"/>
</dbReference>
<keyword evidence="4 12" id="KW-0812">Transmembrane</keyword>
<feature type="region of interest" description="Disordered" evidence="11">
    <location>
        <begin position="788"/>
        <end position="843"/>
    </location>
</feature>
<feature type="transmembrane region" description="Helical" evidence="12">
    <location>
        <begin position="1034"/>
        <end position="1052"/>
    </location>
</feature>
<dbReference type="Pfam" id="PF00005">
    <property type="entry name" value="ABC_tran"/>
    <property type="match status" value="2"/>
</dbReference>
<dbReference type="InterPro" id="IPR003593">
    <property type="entry name" value="AAA+_ATPase"/>
</dbReference>
<feature type="transmembrane region" description="Helical" evidence="12">
    <location>
        <begin position="1963"/>
        <end position="1982"/>
    </location>
</feature>
<feature type="transmembrane region" description="Helical" evidence="12">
    <location>
        <begin position="1863"/>
        <end position="1886"/>
    </location>
</feature>
<evidence type="ECO:0000256" key="6">
    <source>
        <dbReference type="ARBA" id="ARBA00022741"/>
    </source>
</evidence>
<evidence type="ECO:0000313" key="16">
    <source>
        <dbReference type="Proteomes" id="UP000322899"/>
    </source>
</evidence>
<keyword evidence="8 12" id="KW-1133">Transmembrane helix</keyword>
<feature type="domain" description="ABC transporter" evidence="13">
    <location>
        <begin position="2181"/>
        <end position="2447"/>
    </location>
</feature>
<feature type="transmembrane region" description="Helical" evidence="12">
    <location>
        <begin position="958"/>
        <end position="984"/>
    </location>
</feature>
<reference evidence="15 16" key="1">
    <citation type="submission" date="2019-07" db="EMBL/GenBank/DDBJ databases">
        <title>Genomes of Cafeteria roenbergensis.</title>
        <authorList>
            <person name="Fischer M.G."/>
            <person name="Hackl T."/>
            <person name="Roman M."/>
        </authorList>
    </citation>
    <scope>NUCLEOTIDE SEQUENCE [LARGE SCALE GENOMIC DNA]</scope>
    <source>
        <strain evidence="15 16">E4-10P</strain>
    </source>
</reference>
<feature type="region of interest" description="Disordered" evidence="11">
    <location>
        <begin position="219"/>
        <end position="239"/>
    </location>
</feature>
<dbReference type="InterPro" id="IPR011527">
    <property type="entry name" value="ABC1_TM_dom"/>
</dbReference>
<dbReference type="InterPro" id="IPR003439">
    <property type="entry name" value="ABC_transporter-like_ATP-bd"/>
</dbReference>
<dbReference type="InterPro" id="IPR017871">
    <property type="entry name" value="ABC_transporter-like_CS"/>
</dbReference>
<feature type="region of interest" description="Disordered" evidence="11">
    <location>
        <begin position="352"/>
        <end position="377"/>
    </location>
</feature>
<feature type="compositionally biased region" description="Low complexity" evidence="11">
    <location>
        <begin position="2465"/>
        <end position="2511"/>
    </location>
</feature>
<dbReference type="InterPro" id="IPR036640">
    <property type="entry name" value="ABC1_TM_sf"/>
</dbReference>
<keyword evidence="9 12" id="KW-0472">Membrane</keyword>
<dbReference type="Proteomes" id="UP000322899">
    <property type="component" value="Unassembled WGS sequence"/>
</dbReference>
<dbReference type="PANTHER" id="PTHR43394:SF1">
    <property type="entry name" value="ATP-BINDING CASSETTE SUB-FAMILY B MEMBER 10, MITOCHONDRIAL"/>
    <property type="match status" value="1"/>
</dbReference>
<dbReference type="FunFam" id="3.40.50.300:FF:000240">
    <property type="entry name" value="ABC transporter B family member 20"/>
    <property type="match status" value="1"/>
</dbReference>
<keyword evidence="6" id="KW-0547">Nucleotide-binding</keyword>
<feature type="compositionally biased region" description="Low complexity" evidence="11">
    <location>
        <begin position="1577"/>
        <end position="1590"/>
    </location>
</feature>
<keyword evidence="7" id="KW-0067">ATP-binding</keyword>
<evidence type="ECO:0000256" key="7">
    <source>
        <dbReference type="ARBA" id="ARBA00022840"/>
    </source>
</evidence>
<evidence type="ECO:0000256" key="1">
    <source>
        <dbReference type="ARBA" id="ARBA00004141"/>
    </source>
</evidence>
<name>A0A5A8DWZ4_CAFRO</name>
<dbReference type="GO" id="GO:0015421">
    <property type="term" value="F:ABC-type oligopeptide transporter activity"/>
    <property type="evidence" value="ECO:0007669"/>
    <property type="project" value="TreeGrafter"/>
</dbReference>
<feature type="domain" description="ABC transmembrane type-1" evidence="14">
    <location>
        <begin position="1820"/>
        <end position="2107"/>
    </location>
</feature>
<feature type="compositionally biased region" description="Basic and acidic residues" evidence="11">
    <location>
        <begin position="1611"/>
        <end position="1621"/>
    </location>
</feature>
<comment type="caution">
    <text evidence="15">The sequence shown here is derived from an EMBL/GenBank/DDBJ whole genome shotgun (WGS) entry which is preliminary data.</text>
</comment>
<evidence type="ECO:0000256" key="9">
    <source>
        <dbReference type="ARBA" id="ARBA00023136"/>
    </source>
</evidence>
<comment type="subcellular location">
    <subcellularLocation>
        <location evidence="1">Membrane</location>
        <topology evidence="1">Multi-pass membrane protein</topology>
    </subcellularLocation>
</comment>
<sequence length="2511" mass="259227">MAGRPAMVEALDAAGLPSDTKAGPRAAVDAVVRAIVLSLLHPAVAEPGRLPALAATAANTFARSAGAVLFSPEAPSPWPVAGGGAAPPAPFLSSWRGASPSAAVEWAPSHAAGSSPDSLTAWDDSLLGAIARALRRRDDMAAAVRDTVIPRLDEPMAQAAQALAASGAWGALAGAAADQAWSPEGARSGPRRPVGSAAVGSPAAVSRLVARQRRALSPEADAAAAPSATGAGAAWDSSWDVPSWLPPPEALADLAEACAPLLAALADDDIVLSLPDDVMCAASAVANSTGAAAAAAFVFDSALRPALSGAAATLATAADRRAGKRAAAFVRRCVVAGVPDSLPPVIDLGRDHSGATDMADTAGGLPTGGLSDRKPAPPSWLQPARAPLAVEDRAVASLSRLAGHCESLAEAVGDAAERALERACTPEARVMAGVAAGVAERWVVASPAGLALISASMRSGLASGKQPMVGVLDAVASAATKQLAEAVSGPQLAALGDGSSLRWHAVFDVEALLRPAAQEGQEAASPSASKAQAAAVRDCHAPPSDLLPRLREAAAASLGRRGPVTKPDQRGPAALAASLFSPSGERTAAVSDAATEADGARSGWASPGSDSWGGVGSPVTPGMMMGFGRSSRSAAARRRVAAIAAAQGIAGLPGSHPAGVGAGPLSPLRPAEVWLGVSASAERCADETRAVLAALMAAVEAWQEAEARPDEQRQQVAERLSRAAKAAAGVAPVAGALWLQLMALEGLQQRADVVATGLTAGLKALRRTPAGMPAGMAAVVALRLRQPRPATPLSPSPGLLPQAMTESGPETAATAPAPAPQEVKPETPAGGSPAVAKQSTAEDDARREADVIALINRERDELVRATTFYRIVCPEPVAKKRKDGKEDAAEPVKRVELCGSEGMFRFADNLDITLYVISFIGAVAHGAVMPLFAIVFGELLDALSSPDPAYLSSKIDEIAIWFIYIGLGAFVLSFVEVGLSSVAAERQVARIREQYMRALLRQEMAFYDSQDPGEVASRLTEDTIAIVNGFGEKLGNAVQFIGSFLVGLSVGFARGWDLTLVVLAFIPLLVLPMMVLKTAKEVLERLSGDAYARAGAAASEAISNIRTVVAFNGAGAESRRFNKQLGVAELVTVRGGRVVGMALGMFWLSILCSYAAAFAYGASRIRQSRTDNPICAFAIVAAGDTVDCYTAGNVMQVFFAVIIGAMSLGQAMPNLSALAAGQAAAYAIYGIIARTSAIDPTSAVVDEDTKALGRIEFKHVSFAYPSDKDKKVLDDFSVVVDRGQSLALVGESGSGKSTIVQLLMRFYDPDAGTILLDGKDIKEYDVAWLRAQMGLVSQEPALFSTSIEENIALGLPSYTSNFGEVNESSVSAKDLASADEATRNAIATGSGLVFGIEVSHGRSVDDLPILPPALHKRVIEAAKAASVDGFAKSLPKAYRTRVGDRGGQLSGGQKQRVAIARALIRKPAIFIGDEATSALDSESEKQVTAAMARLLSGPGRELTSILVAHRLSTITGATKIVVLSRGRTVEVGNHASLMAMRGVYHTLASGQGIADDAGAAAGGADAAGDADAEAAGDDSGASSPSGLAPAVGVAVEPQRSRTASVASDASDGVRDNAKERQDDLSVIERRVAKFLASGSGRSAVDRIFFAVLDRATTAPDAEAAGEAHKESPLAGSEELLSRSEPRVILFQSAFLEMAMSEKRWFLAWWLGVTPEEVEAFEKGVDKDSTGGLAAAMEALTAPASPRVLVESAAMATKAVENKTAIWDAQPECVPKTRTLHLPPARSRNKLFHGLLLASRPPAPSSKTWGYYNAADYPIIAGAIIASAVDGAVFPSYALVLAEMLAVLYKSGEEFENGVRDYCLAFVGIGVIAMVATWARVALFELMGARLTARLRKATYAALLRQEIAYFDYEHNSSGQLTGRLSSDAALVRATTGERVGLVLANASSLLTGLIIAFTASWQLSLVMLAIVPLLFVSSLIQFKTMSGFATASKQALEASASIASEAMVGIRTVTGLGLQRHVSAAFARSLEGPRRNAFAAGLTGGLALGLSQAILFCAGYSLIFWAGSRFIADGSIEFADVSKVFFAITFAAQGMAQANSLAGDKAKADAATRSIFSIIDRTPRVNFHEDGDVAEDSAAVTVSGTSHAVTAAAPSASVAGVATPGAAAAGTSSSASMRGRVEFKNVTFSYPARPDAVALRDFSTVIEAGQTVGLVGPSGSGKSTIVQLLMRFYDPDSGTILLDGKDIKEYNIGELRDRMGLVGQEPALFSDTVHYNIAYGRRGGLATKPRPDLGLATDSHPSVTECKAQVVEAATAASAHEFITNRLPIGYSTFSGMQGSSRLSGGQKQRVAIARALIRKPAIFIGDEATSALDTQSEREVQRALDDLLAEAKRSSLTRTSVFVAHRLSTIRDADKIIVLEDGRLVEEGPHAELVRRGGLYARLATAQQLAGEGDIPAEGEAEAKAPAAAAADGAAAEAAAAGTAAEAEGASSPQSAEGAESSASAPGDDE</sequence>
<dbReference type="Gene3D" id="3.40.50.300">
    <property type="entry name" value="P-loop containing nucleotide triphosphate hydrolases"/>
    <property type="match status" value="2"/>
</dbReference>
<feature type="domain" description="ABC transmembrane type-1" evidence="14">
    <location>
        <begin position="916"/>
        <end position="1220"/>
    </location>
</feature>
<feature type="domain" description="ABC transporter" evidence="13">
    <location>
        <begin position="1255"/>
        <end position="1550"/>
    </location>
</feature>
<evidence type="ECO:0000256" key="11">
    <source>
        <dbReference type="SAM" id="MobiDB-lite"/>
    </source>
</evidence>
<dbReference type="Gene3D" id="1.20.1560.10">
    <property type="entry name" value="ABC transporter type 1, transmembrane domain"/>
    <property type="match status" value="2"/>
</dbReference>
<evidence type="ECO:0000256" key="8">
    <source>
        <dbReference type="ARBA" id="ARBA00022989"/>
    </source>
</evidence>
<feature type="transmembrane region" description="Helical" evidence="12">
    <location>
        <begin position="1058"/>
        <end position="1076"/>
    </location>
</feature>
<evidence type="ECO:0000259" key="14">
    <source>
        <dbReference type="PROSITE" id="PS50929"/>
    </source>
</evidence>
<dbReference type="GO" id="GO:0090374">
    <property type="term" value="P:oligopeptide export from mitochondrion"/>
    <property type="evidence" value="ECO:0007669"/>
    <property type="project" value="TreeGrafter"/>
</dbReference>
<organism evidence="15 16">
    <name type="scientific">Cafeteria roenbergensis</name>
    <name type="common">Marine flagellate</name>
    <dbReference type="NCBI Taxonomy" id="33653"/>
    <lineage>
        <taxon>Eukaryota</taxon>
        <taxon>Sar</taxon>
        <taxon>Stramenopiles</taxon>
        <taxon>Bigyra</taxon>
        <taxon>Opalozoa</taxon>
        <taxon>Bicosoecida</taxon>
        <taxon>Cafeteriaceae</taxon>
        <taxon>Cafeteria</taxon>
    </lineage>
</organism>
<evidence type="ECO:0000256" key="10">
    <source>
        <dbReference type="ARBA" id="ARBA00023180"/>
    </source>
</evidence>
<feature type="transmembrane region" description="Helical" evidence="12">
    <location>
        <begin position="912"/>
        <end position="936"/>
    </location>
</feature>
<dbReference type="PROSITE" id="PS50929">
    <property type="entry name" value="ABC_TM1F"/>
    <property type="match status" value="2"/>
</dbReference>